<dbReference type="Proteomes" id="UP000588647">
    <property type="component" value="Unassembled WGS sequence"/>
</dbReference>
<reference evidence="1 2" key="1">
    <citation type="submission" date="2020-08" db="EMBL/GenBank/DDBJ databases">
        <title>Genomic Encyclopedia of Type Strains, Phase IV (KMG-IV): sequencing the most valuable type-strain genomes for metagenomic binning, comparative biology and taxonomic classification.</title>
        <authorList>
            <person name="Goeker M."/>
        </authorList>
    </citation>
    <scope>NUCLEOTIDE SEQUENCE [LARGE SCALE GENOMIC DNA]</scope>
    <source>
        <strain evidence="1 2">DSM 103570</strain>
    </source>
</reference>
<protein>
    <submittedName>
        <fullName evidence="1">Uncharacterized protein</fullName>
    </submittedName>
</protein>
<evidence type="ECO:0000313" key="1">
    <source>
        <dbReference type="EMBL" id="MBB4002368.1"/>
    </source>
</evidence>
<name>A0A7W6HCD6_9HYPH</name>
<dbReference type="RefSeq" id="WP_183206828.1">
    <property type="nucleotide sequence ID" value="NZ_JAAAMM010000001.1"/>
</dbReference>
<dbReference type="EMBL" id="JACIEM010000001">
    <property type="protein sequence ID" value="MBB4002368.1"/>
    <property type="molecule type" value="Genomic_DNA"/>
</dbReference>
<dbReference type="AlphaFoldDB" id="A0A7W6HCD6"/>
<accession>A0A7W6HCD6</accession>
<comment type="caution">
    <text evidence="1">The sequence shown here is derived from an EMBL/GenBank/DDBJ whole genome shotgun (WGS) entry which is preliminary data.</text>
</comment>
<gene>
    <name evidence="1" type="ORF">GGR03_001415</name>
</gene>
<organism evidence="1 2">
    <name type="scientific">Aurantimonas endophytica</name>
    <dbReference type="NCBI Taxonomy" id="1522175"/>
    <lineage>
        <taxon>Bacteria</taxon>
        <taxon>Pseudomonadati</taxon>
        <taxon>Pseudomonadota</taxon>
        <taxon>Alphaproteobacteria</taxon>
        <taxon>Hyphomicrobiales</taxon>
        <taxon>Aurantimonadaceae</taxon>
        <taxon>Aurantimonas</taxon>
    </lineage>
</organism>
<evidence type="ECO:0000313" key="2">
    <source>
        <dbReference type="Proteomes" id="UP000588647"/>
    </source>
</evidence>
<keyword evidence="2" id="KW-1185">Reference proteome</keyword>
<sequence>MKFLKALYMHHQMAPSVSMPLFSDEDGQQWFKQEIDSGHRVQSFVPLNDIEPGRVKYLEQTVTSERPLMQGDFALYAINLSDHEISIGTFQNIKSKFRLNLIDKSILQGSPFLSLELAHFLQDRAWQQRAAVECAASLERVSEGLKRKWVESIADQPYAEYVNINDNSEIDESRIVNLNFTATIQVLQSMTRYSRNVLGKNRSNEIYRLIGETFLREDYQFDAEYFVDFADEYRDYMKSASDLQLGLEYINEAKANIAISPDDYRKVRSAADSIMPSLFELLEGRFLEFRSLMVPFLYNRNRCVGTLIFMEYMKQNPGFRRYYFDKPILSFYRHEYQEELENSSRIRVIRARLHEDLPL</sequence>
<proteinExistence type="predicted"/>